<evidence type="ECO:0000313" key="3">
    <source>
        <dbReference type="Proteomes" id="UP000729402"/>
    </source>
</evidence>
<dbReference type="Proteomes" id="UP000729402">
    <property type="component" value="Unassembled WGS sequence"/>
</dbReference>
<gene>
    <name evidence="2" type="ORF">GUJ93_ZPchr0007g3217</name>
</gene>
<keyword evidence="3" id="KW-1185">Reference proteome</keyword>
<name>A0A8J5STC6_ZIZPA</name>
<feature type="signal peptide" evidence="1">
    <location>
        <begin position="1"/>
        <end position="25"/>
    </location>
</feature>
<reference evidence="2" key="2">
    <citation type="submission" date="2021-02" db="EMBL/GenBank/DDBJ databases">
        <authorList>
            <person name="Kimball J.A."/>
            <person name="Haas M.W."/>
            <person name="Macchietto M."/>
            <person name="Kono T."/>
            <person name="Duquette J."/>
            <person name="Shao M."/>
        </authorList>
    </citation>
    <scope>NUCLEOTIDE SEQUENCE</scope>
    <source>
        <tissue evidence="2">Fresh leaf tissue</tissue>
    </source>
</reference>
<organism evidence="2 3">
    <name type="scientific">Zizania palustris</name>
    <name type="common">Northern wild rice</name>
    <dbReference type="NCBI Taxonomy" id="103762"/>
    <lineage>
        <taxon>Eukaryota</taxon>
        <taxon>Viridiplantae</taxon>
        <taxon>Streptophyta</taxon>
        <taxon>Embryophyta</taxon>
        <taxon>Tracheophyta</taxon>
        <taxon>Spermatophyta</taxon>
        <taxon>Magnoliopsida</taxon>
        <taxon>Liliopsida</taxon>
        <taxon>Poales</taxon>
        <taxon>Poaceae</taxon>
        <taxon>BOP clade</taxon>
        <taxon>Oryzoideae</taxon>
        <taxon>Oryzeae</taxon>
        <taxon>Zizaniinae</taxon>
        <taxon>Zizania</taxon>
    </lineage>
</organism>
<protein>
    <submittedName>
        <fullName evidence="2">Uncharacterized protein</fullName>
    </submittedName>
</protein>
<dbReference type="AlphaFoldDB" id="A0A8J5STC6"/>
<sequence>MRQQRTSSPNFYLSFFCFLYLPFSGHPLATRSDSWRLPLAGATDLQPSQDTLKKLVYQHKNKVAVLVTEKDYDHDLDALKALRRWMQRR</sequence>
<reference evidence="2" key="1">
    <citation type="journal article" date="2021" name="bioRxiv">
        <title>Whole Genome Assembly and Annotation of Northern Wild Rice, Zizania palustris L., Supports a Whole Genome Duplication in the Zizania Genus.</title>
        <authorList>
            <person name="Haas M."/>
            <person name="Kono T."/>
            <person name="Macchietto M."/>
            <person name="Millas R."/>
            <person name="McGilp L."/>
            <person name="Shao M."/>
            <person name="Duquette J."/>
            <person name="Hirsch C.N."/>
            <person name="Kimball J."/>
        </authorList>
    </citation>
    <scope>NUCLEOTIDE SEQUENCE</scope>
    <source>
        <tissue evidence="2">Fresh leaf tissue</tissue>
    </source>
</reference>
<evidence type="ECO:0000256" key="1">
    <source>
        <dbReference type="SAM" id="SignalP"/>
    </source>
</evidence>
<dbReference type="EMBL" id="JAAALK010000282">
    <property type="protein sequence ID" value="KAG8081221.1"/>
    <property type="molecule type" value="Genomic_DNA"/>
</dbReference>
<comment type="caution">
    <text evidence="2">The sequence shown here is derived from an EMBL/GenBank/DDBJ whole genome shotgun (WGS) entry which is preliminary data.</text>
</comment>
<feature type="chain" id="PRO_5035196214" evidence="1">
    <location>
        <begin position="26"/>
        <end position="89"/>
    </location>
</feature>
<keyword evidence="1" id="KW-0732">Signal</keyword>
<evidence type="ECO:0000313" key="2">
    <source>
        <dbReference type="EMBL" id="KAG8081221.1"/>
    </source>
</evidence>
<accession>A0A8J5STC6</accession>
<proteinExistence type="predicted"/>